<evidence type="ECO:0000313" key="3">
    <source>
        <dbReference type="Proteomes" id="UP000677054"/>
    </source>
</evidence>
<gene>
    <name evidence="2" type="ORF">DSTB1V02_LOCUS14442</name>
</gene>
<accession>A0A7R9FU56</accession>
<evidence type="ECO:0008006" key="4">
    <source>
        <dbReference type="Google" id="ProtNLM"/>
    </source>
</evidence>
<protein>
    <recommendedName>
        <fullName evidence="4">PLAT domain-containing protein</fullName>
    </recommendedName>
</protein>
<evidence type="ECO:0000256" key="1">
    <source>
        <dbReference type="SAM" id="MobiDB-lite"/>
    </source>
</evidence>
<dbReference type="EMBL" id="LR911353">
    <property type="protein sequence ID" value="CAD7254696.1"/>
    <property type="molecule type" value="Genomic_DNA"/>
</dbReference>
<dbReference type="EMBL" id="CAJPEV010011835">
    <property type="protein sequence ID" value="CAG0906327.1"/>
    <property type="molecule type" value="Genomic_DNA"/>
</dbReference>
<proteinExistence type="predicted"/>
<keyword evidence="3" id="KW-1185">Reference proteome</keyword>
<feature type="compositionally biased region" description="Polar residues" evidence="1">
    <location>
        <begin position="144"/>
        <end position="155"/>
    </location>
</feature>
<reference evidence="2" key="1">
    <citation type="submission" date="2020-11" db="EMBL/GenBank/DDBJ databases">
        <authorList>
            <person name="Tran Van P."/>
        </authorList>
    </citation>
    <scope>NUCLEOTIDE SEQUENCE</scope>
</reference>
<dbReference type="Proteomes" id="UP000677054">
    <property type="component" value="Unassembled WGS sequence"/>
</dbReference>
<sequence length="163" mass="18208">MCWTEVTHVVKVVIADHQISGKRGGDAGRLFITLFGSLGSSSRSRLGDEEVWFEPGQELSFSVASPEIGGIEEILVQWEHKEVKDSETEQLHSQPRIIIDRVVVRTLEHRATASFCGRGRELASGEKALMRRDDNGECSERSQPKASRSQLNSLFDSRLEKNA</sequence>
<feature type="region of interest" description="Disordered" evidence="1">
    <location>
        <begin position="131"/>
        <end position="163"/>
    </location>
</feature>
<organism evidence="2">
    <name type="scientific">Darwinula stevensoni</name>
    <dbReference type="NCBI Taxonomy" id="69355"/>
    <lineage>
        <taxon>Eukaryota</taxon>
        <taxon>Metazoa</taxon>
        <taxon>Ecdysozoa</taxon>
        <taxon>Arthropoda</taxon>
        <taxon>Crustacea</taxon>
        <taxon>Oligostraca</taxon>
        <taxon>Ostracoda</taxon>
        <taxon>Podocopa</taxon>
        <taxon>Podocopida</taxon>
        <taxon>Darwinulocopina</taxon>
        <taxon>Darwinuloidea</taxon>
        <taxon>Darwinulidae</taxon>
        <taxon>Darwinula</taxon>
    </lineage>
</organism>
<dbReference type="Gene3D" id="2.60.60.20">
    <property type="entry name" value="PLAT/LH2 domain"/>
    <property type="match status" value="1"/>
</dbReference>
<dbReference type="InterPro" id="IPR036392">
    <property type="entry name" value="PLAT/LH2_dom_sf"/>
</dbReference>
<name>A0A7R9FU56_9CRUS</name>
<dbReference type="SUPFAM" id="SSF49723">
    <property type="entry name" value="Lipase/lipooxygenase domain (PLAT/LH2 domain)"/>
    <property type="match status" value="1"/>
</dbReference>
<evidence type="ECO:0000313" key="2">
    <source>
        <dbReference type="EMBL" id="CAD7254696.1"/>
    </source>
</evidence>
<feature type="compositionally biased region" description="Basic and acidic residues" evidence="1">
    <location>
        <begin position="131"/>
        <end position="143"/>
    </location>
</feature>
<dbReference type="AlphaFoldDB" id="A0A7R9FU56"/>